<dbReference type="RefSeq" id="WP_166284756.1">
    <property type="nucleotide sequence ID" value="NZ_JAANNP010000128.1"/>
</dbReference>
<gene>
    <name evidence="2" type="ORF">G9H71_21190</name>
</gene>
<dbReference type="Proteomes" id="UP000800981">
    <property type="component" value="Unassembled WGS sequence"/>
</dbReference>
<comment type="caution">
    <text evidence="2">The sequence shown here is derived from an EMBL/GenBank/DDBJ whole genome shotgun (WGS) entry which is preliminary data.</text>
</comment>
<evidence type="ECO:0000313" key="3">
    <source>
        <dbReference type="Proteomes" id="UP000800981"/>
    </source>
</evidence>
<dbReference type="EMBL" id="JAANNP010000128">
    <property type="protein sequence ID" value="NHC16304.1"/>
    <property type="molecule type" value="Genomic_DNA"/>
</dbReference>
<keyword evidence="3" id="KW-1185">Reference proteome</keyword>
<protein>
    <submittedName>
        <fullName evidence="2">SnoaL-like domain-containing protein</fullName>
    </submittedName>
</protein>
<organism evidence="2 3">
    <name type="scientific">Motilibacter deserti</name>
    <dbReference type="NCBI Taxonomy" id="2714956"/>
    <lineage>
        <taxon>Bacteria</taxon>
        <taxon>Bacillati</taxon>
        <taxon>Actinomycetota</taxon>
        <taxon>Actinomycetes</taxon>
        <taxon>Motilibacterales</taxon>
        <taxon>Motilibacteraceae</taxon>
        <taxon>Motilibacter</taxon>
    </lineage>
</organism>
<feature type="domain" description="SnoaL-like" evidence="1">
    <location>
        <begin position="17"/>
        <end position="97"/>
    </location>
</feature>
<dbReference type="InterPro" id="IPR037401">
    <property type="entry name" value="SnoaL-like"/>
</dbReference>
<evidence type="ECO:0000259" key="1">
    <source>
        <dbReference type="Pfam" id="PF12680"/>
    </source>
</evidence>
<dbReference type="Gene3D" id="3.10.450.50">
    <property type="match status" value="1"/>
</dbReference>
<reference evidence="2 3" key="1">
    <citation type="submission" date="2020-03" db="EMBL/GenBank/DDBJ databases">
        <title>Two novel Motilibacter sp.</title>
        <authorList>
            <person name="Liu S."/>
        </authorList>
    </citation>
    <scope>NUCLEOTIDE SEQUENCE [LARGE SCALE GENOMIC DNA]</scope>
    <source>
        <strain evidence="2 3">E257</strain>
    </source>
</reference>
<accession>A0ABX0H3D8</accession>
<evidence type="ECO:0000313" key="2">
    <source>
        <dbReference type="EMBL" id="NHC16304.1"/>
    </source>
</evidence>
<dbReference type="SUPFAM" id="SSF54427">
    <property type="entry name" value="NTF2-like"/>
    <property type="match status" value="1"/>
</dbReference>
<proteinExistence type="predicted"/>
<dbReference type="Pfam" id="PF12680">
    <property type="entry name" value="SnoaL_2"/>
    <property type="match status" value="1"/>
</dbReference>
<name>A0ABX0H3D8_9ACTN</name>
<dbReference type="InterPro" id="IPR032710">
    <property type="entry name" value="NTF2-like_dom_sf"/>
</dbReference>
<sequence length="114" mass="12464">MSGAAPARPATPDALVHEYFRLAVLPDPEPWFALFAPDVQVTDDGREYAGIDEVRAWRSEVPNVTYEVLELEPSPSVAAARARVAGDFPGSPVDLRFDFGFDPAGKIQRLRIAP</sequence>